<keyword evidence="3" id="KW-1185">Reference proteome</keyword>
<dbReference type="PANTHER" id="PTHR11851">
    <property type="entry name" value="METALLOPROTEASE"/>
    <property type="match status" value="1"/>
</dbReference>
<dbReference type="InterPro" id="IPR011249">
    <property type="entry name" value="Metalloenz_LuxS/M16"/>
</dbReference>
<dbReference type="PANTHER" id="PTHR11851:SF226">
    <property type="entry name" value="CYTOCHROME B-C1 COMPLEX SUBUNIT 2, MITOCHONDRIAL"/>
    <property type="match status" value="1"/>
</dbReference>
<accession>A0ABM1MZ11</accession>
<reference evidence="4" key="1">
    <citation type="submission" date="2025-08" db="UniProtKB">
        <authorList>
            <consortium name="RefSeq"/>
        </authorList>
    </citation>
    <scope>IDENTIFICATION</scope>
    <source>
        <tissue evidence="4">Whole Larva</tissue>
    </source>
</reference>
<feature type="domain" description="Peptidase M16 C-terminal" evidence="2">
    <location>
        <begin position="194"/>
        <end position="365"/>
    </location>
</feature>
<name>A0ABM1MZ11_NICVS</name>
<feature type="domain" description="Peptidase M16 N-terminal" evidence="1">
    <location>
        <begin position="44"/>
        <end position="184"/>
    </location>
</feature>
<dbReference type="Proteomes" id="UP000695000">
    <property type="component" value="Unplaced"/>
</dbReference>
<dbReference type="SUPFAM" id="SSF63411">
    <property type="entry name" value="LuxS/MPP-like metallohydrolase"/>
    <property type="match status" value="2"/>
</dbReference>
<dbReference type="InterPro" id="IPR011765">
    <property type="entry name" value="Pept_M16_N"/>
</dbReference>
<evidence type="ECO:0000259" key="2">
    <source>
        <dbReference type="Pfam" id="PF05193"/>
    </source>
</evidence>
<organism evidence="3 4">
    <name type="scientific">Nicrophorus vespilloides</name>
    <name type="common">Boreal carrion beetle</name>
    <dbReference type="NCBI Taxonomy" id="110193"/>
    <lineage>
        <taxon>Eukaryota</taxon>
        <taxon>Metazoa</taxon>
        <taxon>Ecdysozoa</taxon>
        <taxon>Arthropoda</taxon>
        <taxon>Hexapoda</taxon>
        <taxon>Insecta</taxon>
        <taxon>Pterygota</taxon>
        <taxon>Neoptera</taxon>
        <taxon>Endopterygota</taxon>
        <taxon>Coleoptera</taxon>
        <taxon>Polyphaga</taxon>
        <taxon>Staphyliniformia</taxon>
        <taxon>Silphidae</taxon>
        <taxon>Nicrophorinae</taxon>
        <taxon>Nicrophorus</taxon>
    </lineage>
</organism>
<dbReference type="Gene3D" id="3.30.830.10">
    <property type="entry name" value="Metalloenzyme, LuxS/M16 peptidase-like"/>
    <property type="match status" value="2"/>
</dbReference>
<sequence>MASNLTKVTMLRAVQSRGFCQAAPIGGIANYDVQTSILPNKTVVASGENGSAICRVSVVFKAGSRNESFDNAGAAHVLRIAAGQSTSNATNFSIMRNIQQVGANLTCWANRENVGYTLEGTRNAVEQVMPFLTEVATKQVFKPWELSDNINRIKLELATRPPQLRAIDLLHKAAYRRGLGNSLYIAKHQIGKIGSETLQHYVASNFLSGRAAVIGVGVDHDSLAQYAQGLELETGDGHVEKSPYMGGEIRSDKGGNMAYFAIGTESVGYSDLKQGLAFAVLKCCLGNGTSAKPWGSESAAVLSKAVGEGEHAIAAFNVQYSDSGLFGVLGVAKAKDAGKLVEAAVKTLESGSVSDADVNRGKNQLKRRILTKLENGFKASYYFSEQALLRGEVLSSSDMAAAIESVTTEDVNQAAQAIAGKKLSIAAVGNLQSVPFLDQLTN</sequence>
<dbReference type="RefSeq" id="XP_017779811.1">
    <property type="nucleotide sequence ID" value="XM_017924322.1"/>
</dbReference>
<evidence type="ECO:0000313" key="3">
    <source>
        <dbReference type="Proteomes" id="UP000695000"/>
    </source>
</evidence>
<proteinExistence type="predicted"/>
<gene>
    <name evidence="4" type="primary">LOC108565061</name>
</gene>
<dbReference type="InterPro" id="IPR050361">
    <property type="entry name" value="MPP/UQCRC_Complex"/>
</dbReference>
<evidence type="ECO:0000259" key="1">
    <source>
        <dbReference type="Pfam" id="PF00675"/>
    </source>
</evidence>
<dbReference type="Pfam" id="PF05193">
    <property type="entry name" value="Peptidase_M16_C"/>
    <property type="match status" value="1"/>
</dbReference>
<protein>
    <submittedName>
        <fullName evidence="4">Cytochrome b-c1 complex subunit 2, mitochondrial</fullName>
    </submittedName>
</protein>
<dbReference type="GeneID" id="108565061"/>
<dbReference type="Pfam" id="PF00675">
    <property type="entry name" value="Peptidase_M16"/>
    <property type="match status" value="1"/>
</dbReference>
<dbReference type="InterPro" id="IPR007863">
    <property type="entry name" value="Peptidase_M16_C"/>
</dbReference>
<evidence type="ECO:0000313" key="4">
    <source>
        <dbReference type="RefSeq" id="XP_017779811.1"/>
    </source>
</evidence>